<dbReference type="EMBL" id="CABIJS010000123">
    <property type="protein sequence ID" value="VUZ44301.1"/>
    <property type="molecule type" value="Genomic_DNA"/>
</dbReference>
<organism evidence="1 2">
    <name type="scientific">Hymenolepis diminuta</name>
    <name type="common">Rat tapeworm</name>
    <dbReference type="NCBI Taxonomy" id="6216"/>
    <lineage>
        <taxon>Eukaryota</taxon>
        <taxon>Metazoa</taxon>
        <taxon>Spiralia</taxon>
        <taxon>Lophotrochozoa</taxon>
        <taxon>Platyhelminthes</taxon>
        <taxon>Cestoda</taxon>
        <taxon>Eucestoda</taxon>
        <taxon>Cyclophyllidea</taxon>
        <taxon>Hymenolepididae</taxon>
        <taxon>Hymenolepis</taxon>
    </lineage>
</organism>
<keyword evidence="2" id="KW-1185">Reference proteome</keyword>
<gene>
    <name evidence="1" type="ORF">WMSIL1_LOCUS4523</name>
</gene>
<sequence>MVHQDQVTKCLGQCNHIGAKPKLIFRPKCDQHWWMINASNLRSSVLLSPFLTPRKEHQRWLHKMHLAAPTLGVSYLILTDSYSRWPLVVHIKCVSTGTIISSLRRTFGTHGTSKVIVCGTITQFSIVQLEDFGGGMNASLLNSSPNLKGLNEELVDNLRYHTMLHVGVQMMVRHHKRLRSLYAALTFKPKTNPRGLHLDRCDFPPSWNLETTRTQHNHRPDSYYGCFRRPRKRIEAGPMLKRMDKQLS</sequence>
<protein>
    <submittedName>
        <fullName evidence="1">Uncharacterized protein</fullName>
    </submittedName>
</protein>
<evidence type="ECO:0000313" key="1">
    <source>
        <dbReference type="EMBL" id="VUZ44301.1"/>
    </source>
</evidence>
<dbReference type="Proteomes" id="UP000321570">
    <property type="component" value="Unassembled WGS sequence"/>
</dbReference>
<reference evidence="1 2" key="1">
    <citation type="submission" date="2019-07" db="EMBL/GenBank/DDBJ databases">
        <authorList>
            <person name="Jastrzebski P J."/>
            <person name="Paukszto L."/>
            <person name="Jastrzebski P J."/>
        </authorList>
    </citation>
    <scope>NUCLEOTIDE SEQUENCE [LARGE SCALE GENOMIC DNA]</scope>
    <source>
        <strain evidence="1 2">WMS-il1</strain>
    </source>
</reference>
<dbReference type="AlphaFoldDB" id="A0A564YAK4"/>
<name>A0A564YAK4_HYMDI</name>
<accession>A0A564YAK4</accession>
<evidence type="ECO:0000313" key="2">
    <source>
        <dbReference type="Proteomes" id="UP000321570"/>
    </source>
</evidence>
<proteinExistence type="predicted"/>